<accession>A0ACC5SUJ2</accession>
<comment type="caution">
    <text evidence="1">The sequence shown here is derived from an EMBL/GenBank/DDBJ whole genome shotgun (WGS) entry which is preliminary data.</text>
</comment>
<proteinExistence type="predicted"/>
<protein>
    <submittedName>
        <fullName evidence="1">Myo-inositol-1(Or 4)-monophosphatase</fullName>
        <ecNumber evidence="1">3.1.3.25</ecNumber>
    </submittedName>
</protein>
<keyword evidence="1" id="KW-0378">Hydrolase</keyword>
<evidence type="ECO:0000313" key="2">
    <source>
        <dbReference type="Proteomes" id="UP000823773"/>
    </source>
</evidence>
<sequence length="231" mass="24551">MVEKAPRDYQLAADIATERTIVALLKEKCPDAGIVGEEKTSDTAGSGRRTFIIDPIDGTSNFAFHIPFFAQVISHVEDGRVMAGVVFDPVRDEMFVAEAGRGAYLNGKRLPACGDVAPERSVVGVGLPIPGQIQGVSVERYHTALRAVIDRAAVTRRLGSAALSVAYVAAGRHHACFEDGLDTLDYLASALLVRECGGVVTDFQGNEQNGNGAVLASVPALQPWLLSLFAE</sequence>
<keyword evidence="2" id="KW-1185">Reference proteome</keyword>
<organism evidence="1 2">
    <name type="scientific">Ensifer adhaerens</name>
    <name type="common">Sinorhizobium morelense</name>
    <dbReference type="NCBI Taxonomy" id="106592"/>
    <lineage>
        <taxon>Bacteria</taxon>
        <taxon>Pseudomonadati</taxon>
        <taxon>Pseudomonadota</taxon>
        <taxon>Alphaproteobacteria</taxon>
        <taxon>Hyphomicrobiales</taxon>
        <taxon>Rhizobiaceae</taxon>
        <taxon>Sinorhizobium/Ensifer group</taxon>
        <taxon>Ensifer</taxon>
    </lineage>
</organism>
<dbReference type="Proteomes" id="UP000823773">
    <property type="component" value="Unassembled WGS sequence"/>
</dbReference>
<dbReference type="EC" id="3.1.3.25" evidence="1"/>
<gene>
    <name evidence="1" type="ORF">J2Z19_002238</name>
</gene>
<dbReference type="EMBL" id="JAGGJR010000003">
    <property type="protein sequence ID" value="MBP1872526.1"/>
    <property type="molecule type" value="Genomic_DNA"/>
</dbReference>
<reference evidence="1" key="1">
    <citation type="submission" date="2021-03" db="EMBL/GenBank/DDBJ databases">
        <title>Genomic Encyclopedia of Type Strains, Phase IV (KMG-IV): sequencing the most valuable type-strain genomes for metagenomic binning, comparative biology and taxonomic classification.</title>
        <authorList>
            <person name="Goeker M."/>
        </authorList>
    </citation>
    <scope>NUCLEOTIDE SEQUENCE</scope>
    <source>
        <strain evidence="1">DSM 18131</strain>
    </source>
</reference>
<evidence type="ECO:0000313" key="1">
    <source>
        <dbReference type="EMBL" id="MBP1872526.1"/>
    </source>
</evidence>
<name>A0ACC5SUJ2_ENSAD</name>